<name>A0ABS8T3Y9_DATST</name>
<accession>A0ABS8T3Y9</accession>
<protein>
    <submittedName>
        <fullName evidence="1">Uncharacterized protein</fullName>
    </submittedName>
</protein>
<proteinExistence type="predicted"/>
<sequence>MGTATINYSLVKSSEILMKHRFWRILASGHCLDPASHWRFVDRDQRFTDNSPVEKFPLQFSAYHRRFFRRSADNLLRFASISL</sequence>
<keyword evidence="2" id="KW-1185">Reference proteome</keyword>
<gene>
    <name evidence="1" type="ORF">HAX54_001659</name>
</gene>
<evidence type="ECO:0000313" key="2">
    <source>
        <dbReference type="Proteomes" id="UP000823775"/>
    </source>
</evidence>
<comment type="caution">
    <text evidence="1">The sequence shown here is derived from an EMBL/GenBank/DDBJ whole genome shotgun (WGS) entry which is preliminary data.</text>
</comment>
<feature type="non-terminal residue" evidence="1">
    <location>
        <position position="83"/>
    </location>
</feature>
<organism evidence="1 2">
    <name type="scientific">Datura stramonium</name>
    <name type="common">Jimsonweed</name>
    <name type="synonym">Common thornapple</name>
    <dbReference type="NCBI Taxonomy" id="4076"/>
    <lineage>
        <taxon>Eukaryota</taxon>
        <taxon>Viridiplantae</taxon>
        <taxon>Streptophyta</taxon>
        <taxon>Embryophyta</taxon>
        <taxon>Tracheophyta</taxon>
        <taxon>Spermatophyta</taxon>
        <taxon>Magnoliopsida</taxon>
        <taxon>eudicotyledons</taxon>
        <taxon>Gunneridae</taxon>
        <taxon>Pentapetalae</taxon>
        <taxon>asterids</taxon>
        <taxon>lamiids</taxon>
        <taxon>Solanales</taxon>
        <taxon>Solanaceae</taxon>
        <taxon>Solanoideae</taxon>
        <taxon>Datureae</taxon>
        <taxon>Datura</taxon>
    </lineage>
</organism>
<dbReference type="EMBL" id="JACEIK010001066">
    <property type="protein sequence ID" value="MCD7465640.1"/>
    <property type="molecule type" value="Genomic_DNA"/>
</dbReference>
<evidence type="ECO:0000313" key="1">
    <source>
        <dbReference type="EMBL" id="MCD7465640.1"/>
    </source>
</evidence>
<dbReference type="Proteomes" id="UP000823775">
    <property type="component" value="Unassembled WGS sequence"/>
</dbReference>
<reference evidence="1 2" key="1">
    <citation type="journal article" date="2021" name="BMC Genomics">
        <title>Datura genome reveals duplications of psychoactive alkaloid biosynthetic genes and high mutation rate following tissue culture.</title>
        <authorList>
            <person name="Rajewski A."/>
            <person name="Carter-House D."/>
            <person name="Stajich J."/>
            <person name="Litt A."/>
        </authorList>
    </citation>
    <scope>NUCLEOTIDE SEQUENCE [LARGE SCALE GENOMIC DNA]</scope>
    <source>
        <strain evidence="1">AR-01</strain>
    </source>
</reference>